<gene>
    <name evidence="1" type="ORF">IC235_17700</name>
</gene>
<evidence type="ECO:0000313" key="2">
    <source>
        <dbReference type="Proteomes" id="UP000612233"/>
    </source>
</evidence>
<comment type="caution">
    <text evidence="1">The sequence shown here is derived from an EMBL/GenBank/DDBJ whole genome shotgun (WGS) entry which is preliminary data.</text>
</comment>
<proteinExistence type="predicted"/>
<sequence length="67" mass="7532">MLEDATNAPLGRVRLLKDVNLGLPKYSMKAGEEYPIVSSPVARMKNFTWVKGPGGNVRLWPEDFEKI</sequence>
<keyword evidence="2" id="KW-1185">Reference proteome</keyword>
<organism evidence="1 2">
    <name type="scientific">Hymenobacter montanus</name>
    <dbReference type="NCBI Taxonomy" id="2771359"/>
    <lineage>
        <taxon>Bacteria</taxon>
        <taxon>Pseudomonadati</taxon>
        <taxon>Bacteroidota</taxon>
        <taxon>Cytophagia</taxon>
        <taxon>Cytophagales</taxon>
        <taxon>Hymenobacteraceae</taxon>
        <taxon>Hymenobacter</taxon>
    </lineage>
</organism>
<accession>A0A927BGN7</accession>
<dbReference type="Proteomes" id="UP000612233">
    <property type="component" value="Unassembled WGS sequence"/>
</dbReference>
<evidence type="ECO:0000313" key="1">
    <source>
        <dbReference type="EMBL" id="MBD2769728.1"/>
    </source>
</evidence>
<dbReference type="EMBL" id="JACXAD010000022">
    <property type="protein sequence ID" value="MBD2769728.1"/>
    <property type="molecule type" value="Genomic_DNA"/>
</dbReference>
<protein>
    <submittedName>
        <fullName evidence="1">Uncharacterized protein</fullName>
    </submittedName>
</protein>
<reference evidence="1" key="1">
    <citation type="submission" date="2020-09" db="EMBL/GenBank/DDBJ databases">
        <authorList>
            <person name="Kim M.K."/>
        </authorList>
    </citation>
    <scope>NUCLEOTIDE SEQUENCE</scope>
    <source>
        <strain evidence="1">BT664</strain>
    </source>
</reference>
<dbReference type="RefSeq" id="WP_191006536.1">
    <property type="nucleotide sequence ID" value="NZ_JACXAD010000022.1"/>
</dbReference>
<name>A0A927BGN7_9BACT</name>
<dbReference type="AlphaFoldDB" id="A0A927BGN7"/>